<sequence>SDLLVGSSRLDRRSVIRDIRDSLQLFREKTRFIMPIELKTQDTLEYVFHPVPSRTLRFKVRAANDAHIMLSATANPEGSDPVLEVFIGGWSNQKSAIRRDRATPDKANVETPDILSNDELRGFWINYLGGAIAVGKESEVEPFLTWTDPSPINVAFFGVSTGYGASGEWVIDGQTMVTHDTLEYTYRPIPRYSLDIHVRAAHNAHIALTSAPKETSPMYEIFLGGWENSGSAIRYNRQQPDKVRVDTPGLLTTGDHKHFRISWHSGLVRVETEGRTLMEWQDPAPFGVSHFGLRTAWGATGLWSVTPVNDVDGIGDQMWDTPDVPSASGEVAWVPSQGGVIPPNAVLGGFDNENLYVGRAQHEGGVIPGKVLSSHGVCYVAWGGAEHGK</sequence>
<protein>
    <recommendedName>
        <fullName evidence="1">Farnesoic acid O-methyl transferase domain-containing protein</fullName>
    </recommendedName>
</protein>
<name>A0A1B6IY49_9HEMI</name>
<evidence type="ECO:0000259" key="1">
    <source>
        <dbReference type="Pfam" id="PF12248"/>
    </source>
</evidence>
<reference evidence="2" key="1">
    <citation type="submission" date="2015-11" db="EMBL/GenBank/DDBJ databases">
        <title>De novo transcriptome assembly of four potential Pierce s Disease insect vectors from Arizona vineyards.</title>
        <authorList>
            <person name="Tassone E.E."/>
        </authorList>
    </citation>
    <scope>NUCLEOTIDE SEQUENCE</scope>
</reference>
<accession>A0A1B6IY49</accession>
<dbReference type="InterPro" id="IPR006616">
    <property type="entry name" value="DM9_repeat"/>
</dbReference>
<gene>
    <name evidence="2" type="ORF">g.31767</name>
</gene>
<dbReference type="InterPro" id="IPR022041">
    <property type="entry name" value="Methyltransf_FA"/>
</dbReference>
<feature type="domain" description="Farnesoic acid O-methyl transferase" evidence="1">
    <location>
        <begin position="181"/>
        <end position="305"/>
    </location>
</feature>
<dbReference type="SMART" id="SM00696">
    <property type="entry name" value="DM9"/>
    <property type="match status" value="1"/>
</dbReference>
<organism evidence="2">
    <name type="scientific">Homalodisca liturata</name>
    <dbReference type="NCBI Taxonomy" id="320908"/>
    <lineage>
        <taxon>Eukaryota</taxon>
        <taxon>Metazoa</taxon>
        <taxon>Ecdysozoa</taxon>
        <taxon>Arthropoda</taxon>
        <taxon>Hexapoda</taxon>
        <taxon>Insecta</taxon>
        <taxon>Pterygota</taxon>
        <taxon>Neoptera</taxon>
        <taxon>Paraneoptera</taxon>
        <taxon>Hemiptera</taxon>
        <taxon>Auchenorrhyncha</taxon>
        <taxon>Membracoidea</taxon>
        <taxon>Cicadellidae</taxon>
        <taxon>Cicadellinae</taxon>
        <taxon>Proconiini</taxon>
        <taxon>Homalodisca</taxon>
    </lineage>
</organism>
<feature type="non-terminal residue" evidence="2">
    <location>
        <position position="1"/>
    </location>
</feature>
<dbReference type="PANTHER" id="PTHR36695">
    <property type="entry name" value="AGAP008648-PA"/>
    <property type="match status" value="1"/>
</dbReference>
<dbReference type="AlphaFoldDB" id="A0A1B6IY49"/>
<dbReference type="PANTHER" id="PTHR36695:SF12">
    <property type="entry name" value="AGAP008648-PA"/>
    <property type="match status" value="1"/>
</dbReference>
<dbReference type="Pfam" id="PF11901">
    <property type="entry name" value="DM9"/>
    <property type="match status" value="1"/>
</dbReference>
<dbReference type="Pfam" id="PF12248">
    <property type="entry name" value="Methyltransf_FA"/>
    <property type="match status" value="2"/>
</dbReference>
<evidence type="ECO:0000313" key="2">
    <source>
        <dbReference type="EMBL" id="JAS91865.1"/>
    </source>
</evidence>
<feature type="non-terminal residue" evidence="2">
    <location>
        <position position="389"/>
    </location>
</feature>
<dbReference type="EMBL" id="GECU01015841">
    <property type="protein sequence ID" value="JAS91865.1"/>
    <property type="molecule type" value="Transcribed_RNA"/>
</dbReference>
<feature type="domain" description="Farnesoic acid O-methyl transferase" evidence="1">
    <location>
        <begin position="44"/>
        <end position="173"/>
    </location>
</feature>
<proteinExistence type="predicted"/>